<accession>A0A1Q5U0D8</accession>
<dbReference type="EMBL" id="MNBE01000602">
    <property type="protein sequence ID" value="OKP05939.1"/>
    <property type="molecule type" value="Genomic_DNA"/>
</dbReference>
<protein>
    <submittedName>
        <fullName evidence="1">Uncharacterized protein</fullName>
    </submittedName>
</protein>
<proteinExistence type="predicted"/>
<evidence type="ECO:0000313" key="2">
    <source>
        <dbReference type="Proteomes" id="UP000186955"/>
    </source>
</evidence>
<gene>
    <name evidence="1" type="ORF">PENSUB_6659</name>
</gene>
<reference evidence="1 2" key="1">
    <citation type="submission" date="2016-10" db="EMBL/GenBank/DDBJ databases">
        <title>Genome sequence of the ascomycete fungus Penicillium subrubescens.</title>
        <authorList>
            <person name="De Vries R.P."/>
            <person name="Peng M."/>
            <person name="Dilokpimol A."/>
            <person name="Hilden K."/>
            <person name="Makela M.R."/>
            <person name="Grigoriev I."/>
            <person name="Riley R."/>
            <person name="Granchi Z."/>
        </authorList>
    </citation>
    <scope>NUCLEOTIDE SEQUENCE [LARGE SCALE GENOMIC DNA]</scope>
    <source>
        <strain evidence="1 2">CBS 132785</strain>
    </source>
</reference>
<dbReference type="Proteomes" id="UP000186955">
    <property type="component" value="Unassembled WGS sequence"/>
</dbReference>
<dbReference type="AlphaFoldDB" id="A0A1Q5U0D8"/>
<evidence type="ECO:0000313" key="1">
    <source>
        <dbReference type="EMBL" id="OKP05939.1"/>
    </source>
</evidence>
<dbReference type="OrthoDB" id="4175271at2759"/>
<comment type="caution">
    <text evidence="1">The sequence shown here is derived from an EMBL/GenBank/DDBJ whole genome shotgun (WGS) entry which is preliminary data.</text>
</comment>
<name>A0A1Q5U0D8_9EURO</name>
<organism evidence="1 2">
    <name type="scientific">Penicillium subrubescens</name>
    <dbReference type="NCBI Taxonomy" id="1316194"/>
    <lineage>
        <taxon>Eukaryota</taxon>
        <taxon>Fungi</taxon>
        <taxon>Dikarya</taxon>
        <taxon>Ascomycota</taxon>
        <taxon>Pezizomycotina</taxon>
        <taxon>Eurotiomycetes</taxon>
        <taxon>Eurotiomycetidae</taxon>
        <taxon>Eurotiales</taxon>
        <taxon>Aspergillaceae</taxon>
        <taxon>Penicillium</taxon>
    </lineage>
</organism>
<sequence>MAAVGGRCSNNWGADCICLDQDVCSGQYGGQPYTGSPGNYPCPSDPANVMACVINPCPNVGGDTGCRWNDPGVCGSVLSGK</sequence>
<keyword evidence="2" id="KW-1185">Reference proteome</keyword>